<gene>
    <name evidence="2" type="ORF">SAMN05421783_101220</name>
</gene>
<dbReference type="EMBL" id="FNNZ01000001">
    <property type="protein sequence ID" value="SDW04970.1"/>
    <property type="molecule type" value="Genomic_DNA"/>
</dbReference>
<reference evidence="3" key="1">
    <citation type="submission" date="2016-10" db="EMBL/GenBank/DDBJ databases">
        <authorList>
            <person name="Varghese N."/>
            <person name="Submissions S."/>
        </authorList>
    </citation>
    <scope>NUCLEOTIDE SEQUENCE [LARGE SCALE GENOMIC DNA]</scope>
    <source>
        <strain evidence="3">DSM 217</strain>
    </source>
</reference>
<dbReference type="CDD" id="cd02440">
    <property type="entry name" value="AdoMet_MTases"/>
    <property type="match status" value="1"/>
</dbReference>
<dbReference type="STRING" id="1058.SAMN05421783_101220"/>
<organism evidence="2 3">
    <name type="scientific">Thiocapsa roseopersicina</name>
    <dbReference type="NCBI Taxonomy" id="1058"/>
    <lineage>
        <taxon>Bacteria</taxon>
        <taxon>Pseudomonadati</taxon>
        <taxon>Pseudomonadota</taxon>
        <taxon>Gammaproteobacteria</taxon>
        <taxon>Chromatiales</taxon>
        <taxon>Chromatiaceae</taxon>
        <taxon>Thiocapsa</taxon>
    </lineage>
</organism>
<protein>
    <submittedName>
        <fullName evidence="2">Methyltransferase domain-containing protein</fullName>
    </submittedName>
</protein>
<dbReference type="Proteomes" id="UP000198816">
    <property type="component" value="Unassembled WGS sequence"/>
</dbReference>
<evidence type="ECO:0000313" key="3">
    <source>
        <dbReference type="Proteomes" id="UP000198816"/>
    </source>
</evidence>
<keyword evidence="3" id="KW-1185">Reference proteome</keyword>
<dbReference type="OrthoDB" id="932345at2"/>
<dbReference type="GO" id="GO:0032259">
    <property type="term" value="P:methylation"/>
    <property type="evidence" value="ECO:0007669"/>
    <property type="project" value="UniProtKB-KW"/>
</dbReference>
<dbReference type="Pfam" id="PF08241">
    <property type="entry name" value="Methyltransf_11"/>
    <property type="match status" value="1"/>
</dbReference>
<name>A0A1H2QDH0_THIRO</name>
<dbReference type="AlphaFoldDB" id="A0A1H2QDH0"/>
<sequence length="231" mass="26271">MADQAHGIDSKYEQFYAQRTGTRVYPTEFVVRTFLATYPGLSFQKPRAGDRVLDVGFGDGRNSVFLCEQDFGVAGIEITEGIVEQTGNRLKRLGYTADLRVGRNTAIPFDDGYFDYILACHCCYYCDDGETFADNLAEYSRVLKPGGWLVASVANSGSYIFNDAVELEDGSYRIHNDPYGSREGYRLHAFANQDDVRRYFSRWFRNFSFGSADNDYYGISERVFWVVCQNS</sequence>
<dbReference type="Gene3D" id="3.40.50.150">
    <property type="entry name" value="Vaccinia Virus protein VP39"/>
    <property type="match status" value="1"/>
</dbReference>
<feature type="domain" description="Methyltransferase type 11" evidence="1">
    <location>
        <begin position="53"/>
        <end position="150"/>
    </location>
</feature>
<accession>A0A1H2QDH0</accession>
<dbReference type="SUPFAM" id="SSF53335">
    <property type="entry name" value="S-adenosyl-L-methionine-dependent methyltransferases"/>
    <property type="match status" value="1"/>
</dbReference>
<proteinExistence type="predicted"/>
<dbReference type="PANTHER" id="PTHR43464:SF23">
    <property type="entry name" value="JUVENILE HORMONE ACID O-METHYLTRANSFERASE"/>
    <property type="match status" value="1"/>
</dbReference>
<evidence type="ECO:0000259" key="1">
    <source>
        <dbReference type="Pfam" id="PF08241"/>
    </source>
</evidence>
<dbReference type="PANTHER" id="PTHR43464">
    <property type="entry name" value="METHYLTRANSFERASE"/>
    <property type="match status" value="1"/>
</dbReference>
<keyword evidence="2" id="KW-0489">Methyltransferase</keyword>
<dbReference type="GO" id="GO:0010420">
    <property type="term" value="F:polyprenyldihydroxybenzoate methyltransferase activity"/>
    <property type="evidence" value="ECO:0007669"/>
    <property type="project" value="TreeGrafter"/>
</dbReference>
<keyword evidence="2" id="KW-0808">Transferase</keyword>
<evidence type="ECO:0000313" key="2">
    <source>
        <dbReference type="EMBL" id="SDW04970.1"/>
    </source>
</evidence>
<dbReference type="InterPro" id="IPR029063">
    <property type="entry name" value="SAM-dependent_MTases_sf"/>
</dbReference>
<dbReference type="InterPro" id="IPR013216">
    <property type="entry name" value="Methyltransf_11"/>
</dbReference>
<dbReference type="RefSeq" id="WP_093027269.1">
    <property type="nucleotide sequence ID" value="NZ_FNNZ01000001.1"/>
</dbReference>